<name>A0ACC6V177_9CREN</name>
<dbReference type="EMBL" id="JZWT02000012">
    <property type="protein sequence ID" value="MFB6490691.1"/>
    <property type="molecule type" value="Genomic_DNA"/>
</dbReference>
<proteinExistence type="predicted"/>
<accession>A0ACC6V177</accession>
<comment type="caution">
    <text evidence="1">The sequence shown here is derived from an EMBL/GenBank/DDBJ whole genome shotgun (WGS) entry which is preliminary data.</text>
</comment>
<gene>
    <name evidence="1" type="ORF">TU35_005505</name>
</gene>
<reference evidence="1" key="1">
    <citation type="submission" date="2024-07" db="EMBL/GenBank/DDBJ databases">
        <title>Metagenome and Metagenome-Assembled Genomes of Archaea from a hot spring from the geothermal field of Los Azufres, Mexico.</title>
        <authorList>
            <person name="Marin-Paredes R."/>
            <person name="Martinez-Romero E."/>
            <person name="Servin-Garciduenas L.E."/>
        </authorList>
    </citation>
    <scope>NUCLEOTIDE SEQUENCE</scope>
</reference>
<evidence type="ECO:0000313" key="1">
    <source>
        <dbReference type="EMBL" id="MFB6490691.1"/>
    </source>
</evidence>
<dbReference type="Proteomes" id="UP000033636">
    <property type="component" value="Unassembled WGS sequence"/>
</dbReference>
<organism evidence="1 2">
    <name type="scientific">Thermoproteus sp. AZ2</name>
    <dbReference type="NCBI Taxonomy" id="1609232"/>
    <lineage>
        <taxon>Archaea</taxon>
        <taxon>Thermoproteota</taxon>
        <taxon>Thermoprotei</taxon>
        <taxon>Thermoproteales</taxon>
        <taxon>Thermoproteaceae</taxon>
        <taxon>Thermoproteus</taxon>
    </lineage>
</organism>
<evidence type="ECO:0000313" key="2">
    <source>
        <dbReference type="Proteomes" id="UP000033636"/>
    </source>
</evidence>
<protein>
    <submittedName>
        <fullName evidence="1">DUF460 domain-containing protein</fullName>
    </submittedName>
</protein>
<sequence length="586" mass="65972">MAILGLDISGRGAFAYTVVDNGVVVEQGVKDVVGIIKIIKKYKPNILVIDSISELFENGKLIVKAIGRAPFNIDVVQATKVGEESLSVEELVRRNFGVSKGHLTPLETSMYLALLAEKGVGTKVKLYEEETVVLIKRRSSTAPGGMSRNRYMRNIRHRIRDLAEEISRRLNEVGLDYDLFFREEAGDITSARFIVYARRDLVRRYVKPLRSSDVVIDIFSEPVKSREAEAQRGEAYLIVGVDPGIVTGIALMDLNGRVLHTEARRNLSRGDALRRIYQWGVPVVVATDVASPPDYAKKLAAMCGAVLYHPDRDLLMEEKAAIAERLGYSAPTTHERDALAAAYKAFSEFKVKFDKLEKDFGSILSIKQLSRAKMLIAKGKSIAQAVAEVLKEEAAGGSTRVVYVPIERPCKDVDEELRGRVKALEYENSQLSKEVEELRREVAALRRALEDSTWRDLKYREMQQRIESLTKSLQECASSKESLAEEVLDLIQGVLAGRYKLYKEDEVVECRLSPGGVCRDYSSIEELIRSNVLGVPLNLVVVKKIKGYYVIDEQKRIEVLNKVREGLAKKEVDLKRLIEEYRRRAY</sequence>